<evidence type="ECO:0000313" key="2">
    <source>
        <dbReference type="Proteomes" id="UP001165101"/>
    </source>
</evidence>
<dbReference type="EMBL" id="BSXV01000066">
    <property type="protein sequence ID" value="GME87263.1"/>
    <property type="molecule type" value="Genomic_DNA"/>
</dbReference>
<sequence length="806" mass="89394">MNTNKIQNLIEKESLTPPLTKENEDTNTLSGESENTTTATKTTTTSTNLDVQNANAGNKQTAESAEDRTSDHDDEMIIDEPLEEQRQSQHQTPQSINVIKTEIIKSIESKDRKELTRLINETLDTSVENWEHSEGIIESIIEIRKEKEKIKLEEIRSKNLQSAILLIQTAVSAGIKSDLIPTMFPFQENIDKISEYIKTFTSHSVPQLHHQQDRQSTLQVIPPISAPTETQLTSTSPLATTKSLSSYDRKKSVKERVKAFEGQERATTDTEYFKKIPGTLTKQKSTSSLYSLIDETPREQQSPEHNEPVDARDYDYDHEVSRSNTLNSGKSSPLKPKELLLSSAQLESAEKLPSESSKIKVSAEDHNILSKSEIKSEIKSVSKFGPKAFKKELPDPEDSTKRNKAIVSASTAALSASQNAIFKVKIPEKKSFEFHHWVVPEGSTLKKGASVEASPIKRKLSSSSLQATAELSELRKPGLALTGAIKSSVSSPAQKHSPSKSITSSEALTSTPDYRGGHKRTKSDISMSGMDQSYFLRGNDDSFSSQANTSSTAFPPGTTLIPQTPNRQCGGTLDQKLQPSPEFTKSRREGGPQMMPYAYPQHGQPSLSQSQYPSYMPYHRVQTSQEVSRYPDQMISQQQAARSFASPYAQRSGSGTPTPPVAPQFANQQKQQQQHQIISPHLGQQPYGLNQNPQMPRPNLNYQTSPVPSAYSTFQQGHQQLPSATNIVPVVTQTPTQASRVYNPMGSSTPNRQPPMPSPSPSQTGTIYQHRYTTSQDYRGIPPGYRGIDDQRNKGGDMNEQSRKKH</sequence>
<dbReference type="Proteomes" id="UP001165101">
    <property type="component" value="Unassembled WGS sequence"/>
</dbReference>
<name>A0ACB5TF50_CANBO</name>
<comment type="caution">
    <text evidence="1">The sequence shown here is derived from an EMBL/GenBank/DDBJ whole genome shotgun (WGS) entry which is preliminary data.</text>
</comment>
<evidence type="ECO:0000313" key="1">
    <source>
        <dbReference type="EMBL" id="GME87263.1"/>
    </source>
</evidence>
<organism evidence="1 2">
    <name type="scientific">Candida boidinii</name>
    <name type="common">Yeast</name>
    <dbReference type="NCBI Taxonomy" id="5477"/>
    <lineage>
        <taxon>Eukaryota</taxon>
        <taxon>Fungi</taxon>
        <taxon>Dikarya</taxon>
        <taxon>Ascomycota</taxon>
        <taxon>Saccharomycotina</taxon>
        <taxon>Pichiomycetes</taxon>
        <taxon>Pichiales</taxon>
        <taxon>Pichiaceae</taxon>
        <taxon>Ogataea</taxon>
        <taxon>Ogataea/Candida clade</taxon>
    </lineage>
</organism>
<accession>A0ACB5TF50</accession>
<keyword evidence="2" id="KW-1185">Reference proteome</keyword>
<reference evidence="1" key="1">
    <citation type="submission" date="2023-04" db="EMBL/GenBank/DDBJ databases">
        <title>Candida boidinii NBRC 1967.</title>
        <authorList>
            <person name="Ichikawa N."/>
            <person name="Sato H."/>
            <person name="Tonouchi N."/>
        </authorList>
    </citation>
    <scope>NUCLEOTIDE SEQUENCE</scope>
    <source>
        <strain evidence="1">NBRC 1967</strain>
    </source>
</reference>
<protein>
    <submittedName>
        <fullName evidence="1">Unnamed protein product</fullName>
    </submittedName>
</protein>
<proteinExistence type="predicted"/>
<gene>
    <name evidence="1" type="ORF">Cboi01_000027400</name>
</gene>